<dbReference type="PANTHER" id="PTHR33050">
    <property type="entry name" value="REVERSE TRANSCRIPTASE DOMAIN-CONTAINING PROTEIN"/>
    <property type="match status" value="1"/>
</dbReference>
<dbReference type="Proteomes" id="UP001186944">
    <property type="component" value="Unassembled WGS sequence"/>
</dbReference>
<comment type="caution">
    <text evidence="1">The sequence shown here is derived from an EMBL/GenBank/DDBJ whole genome shotgun (WGS) entry which is preliminary data.</text>
</comment>
<dbReference type="CDD" id="cd09275">
    <property type="entry name" value="RNase_HI_RT_DIRS1"/>
    <property type="match status" value="1"/>
</dbReference>
<dbReference type="InterPro" id="IPR052055">
    <property type="entry name" value="Hepadnavirus_pol/RT"/>
</dbReference>
<evidence type="ECO:0000313" key="2">
    <source>
        <dbReference type="Proteomes" id="UP001186944"/>
    </source>
</evidence>
<dbReference type="AlphaFoldDB" id="A0AA89C9L0"/>
<evidence type="ECO:0008006" key="3">
    <source>
        <dbReference type="Google" id="ProtNLM"/>
    </source>
</evidence>
<reference evidence="1" key="1">
    <citation type="submission" date="2019-08" db="EMBL/GenBank/DDBJ databases">
        <title>The improved chromosome-level genome for the pearl oyster Pinctada fucata martensii using PacBio sequencing and Hi-C.</title>
        <authorList>
            <person name="Zheng Z."/>
        </authorList>
    </citation>
    <scope>NUCLEOTIDE SEQUENCE</scope>
    <source>
        <strain evidence="1">ZZ-2019</strain>
        <tissue evidence="1">Adductor muscle</tissue>
    </source>
</reference>
<keyword evidence="2" id="KW-1185">Reference proteome</keyword>
<protein>
    <recommendedName>
        <fullName evidence="3">RNase H type-1 domain-containing protein</fullName>
    </recommendedName>
</protein>
<accession>A0AA89C9L0</accession>
<gene>
    <name evidence="1" type="ORF">FSP39_001375</name>
</gene>
<evidence type="ECO:0000313" key="1">
    <source>
        <dbReference type="EMBL" id="KAK3105594.1"/>
    </source>
</evidence>
<dbReference type="EMBL" id="VSWD01000003">
    <property type="protein sequence ID" value="KAK3105594.1"/>
    <property type="molecule type" value="Genomic_DNA"/>
</dbReference>
<dbReference type="PANTHER" id="PTHR33050:SF8">
    <property type="entry name" value="REVERSE TRANSCRIPTASE DOMAIN-CONTAINING PROTEIN"/>
    <property type="match status" value="1"/>
</dbReference>
<name>A0AA89C9L0_PINIB</name>
<sequence>MEKTQVPTTKLTIYGIEVDSEIMQSRLPVEKVQKIQHKLREFLLRKKVTLRELQSLVGLLNFACSVVVPGRAFLRWLINLTCGINYPFHFIRLSKEVKEDLFMWQRFIENFNGKCVFLPMEWSPSSHLTLFTDASGAIGFAAVLQDQKIWFAHKWAINLMDYQIAIKELFPIVLALEIRGDHLSNKRILFRSDNKAVVDVLNSQTSRDTIILKLIRRLVLVALKYNIHFRARHIAGKENTVADLLSRFKFQEALVVAPNLARSQTTVPASLLVALQYFVGLMGQVCLRRQKHIVLKTLKVAQMEKGYSTHQRYICVNPKCLLRLKDRFSIYIDDVLFINNQKFADYLSSIHPSELEVKETTETNNSASYFDIMLSYDTDGHMNTSLYDKRDDFNFSITNFPFLSSNISSSPAYGVFISQLIRYATASTKYTDFVLRARRLSVKLLSQGYVCDRLTSSLRKFYGRYMELVIHYDVPLSRMVDNILL</sequence>
<organism evidence="1 2">
    <name type="scientific">Pinctada imbricata</name>
    <name type="common">Atlantic pearl-oyster</name>
    <name type="synonym">Pinctada martensii</name>
    <dbReference type="NCBI Taxonomy" id="66713"/>
    <lineage>
        <taxon>Eukaryota</taxon>
        <taxon>Metazoa</taxon>
        <taxon>Spiralia</taxon>
        <taxon>Lophotrochozoa</taxon>
        <taxon>Mollusca</taxon>
        <taxon>Bivalvia</taxon>
        <taxon>Autobranchia</taxon>
        <taxon>Pteriomorphia</taxon>
        <taxon>Pterioida</taxon>
        <taxon>Pterioidea</taxon>
        <taxon>Pteriidae</taxon>
        <taxon>Pinctada</taxon>
    </lineage>
</organism>
<proteinExistence type="predicted"/>
<dbReference type="SUPFAM" id="SSF56672">
    <property type="entry name" value="DNA/RNA polymerases"/>
    <property type="match status" value="1"/>
</dbReference>
<dbReference type="InterPro" id="IPR043502">
    <property type="entry name" value="DNA/RNA_pol_sf"/>
</dbReference>